<dbReference type="InterPro" id="IPR026298">
    <property type="entry name" value="Bcl-2_fam"/>
</dbReference>
<dbReference type="GO" id="GO:0051400">
    <property type="term" value="F:BH domain binding"/>
    <property type="evidence" value="ECO:0007669"/>
    <property type="project" value="TreeGrafter"/>
</dbReference>
<organism evidence="9 10">
    <name type="scientific">Stichopus japonicus</name>
    <name type="common">Sea cucumber</name>
    <dbReference type="NCBI Taxonomy" id="307972"/>
    <lineage>
        <taxon>Eukaryota</taxon>
        <taxon>Metazoa</taxon>
        <taxon>Echinodermata</taxon>
        <taxon>Eleutherozoa</taxon>
        <taxon>Echinozoa</taxon>
        <taxon>Holothuroidea</taxon>
        <taxon>Aspidochirotacea</taxon>
        <taxon>Aspidochirotida</taxon>
        <taxon>Stichopodidae</taxon>
        <taxon>Apostichopus</taxon>
    </lineage>
</organism>
<dbReference type="CDD" id="cd06845">
    <property type="entry name" value="Bcl-2_like"/>
    <property type="match status" value="1"/>
</dbReference>
<evidence type="ECO:0000313" key="10">
    <source>
        <dbReference type="Proteomes" id="UP000230750"/>
    </source>
</evidence>
<dbReference type="GO" id="GO:0097192">
    <property type="term" value="P:extrinsic apoptotic signaling pathway in absence of ligand"/>
    <property type="evidence" value="ECO:0007669"/>
    <property type="project" value="TreeGrafter"/>
</dbReference>
<dbReference type="InterPro" id="IPR036834">
    <property type="entry name" value="Bcl-2-like_sf"/>
</dbReference>
<evidence type="ECO:0000256" key="5">
    <source>
        <dbReference type="ARBA" id="ARBA00022989"/>
    </source>
</evidence>
<comment type="caution">
    <text evidence="9">The sequence shown here is derived from an EMBL/GenBank/DDBJ whole genome shotgun (WGS) entry which is preliminary data.</text>
</comment>
<dbReference type="SMART" id="SM00337">
    <property type="entry name" value="BCL"/>
    <property type="match status" value="1"/>
</dbReference>
<dbReference type="PRINTS" id="PR01862">
    <property type="entry name" value="BCL2FAMILY"/>
</dbReference>
<dbReference type="OrthoDB" id="5947850at2759"/>
<protein>
    <submittedName>
        <fullName evidence="9">Putative bcl-2-related ovarian killer protein-like B-like</fullName>
    </submittedName>
</protein>
<comment type="similarity">
    <text evidence="2">Belongs to the Bcl-2 family.</text>
</comment>
<accession>A0A2G8JYW3</accession>
<evidence type="ECO:0000256" key="3">
    <source>
        <dbReference type="ARBA" id="ARBA00022692"/>
    </source>
</evidence>
<name>A0A2G8JYW3_STIJA</name>
<dbReference type="EMBL" id="MRZV01001075">
    <property type="protein sequence ID" value="PIK40885.1"/>
    <property type="molecule type" value="Genomic_DNA"/>
</dbReference>
<dbReference type="STRING" id="307972.A0A2G8JYW3"/>
<dbReference type="Pfam" id="PF00452">
    <property type="entry name" value="Bcl-2"/>
    <property type="match status" value="1"/>
</dbReference>
<dbReference type="PANTHER" id="PTHR11256">
    <property type="entry name" value="BCL-2 RELATED"/>
    <property type="match status" value="1"/>
</dbReference>
<gene>
    <name evidence="9" type="ORF">BSL78_22268</name>
</gene>
<evidence type="ECO:0000256" key="2">
    <source>
        <dbReference type="ARBA" id="ARBA00009458"/>
    </source>
</evidence>
<dbReference type="GO" id="GO:0008630">
    <property type="term" value="P:intrinsic apoptotic signaling pathway in response to DNA damage"/>
    <property type="evidence" value="ECO:0007669"/>
    <property type="project" value="TreeGrafter"/>
</dbReference>
<dbReference type="GO" id="GO:0001836">
    <property type="term" value="P:release of cytochrome c from mitochondria"/>
    <property type="evidence" value="ECO:0007669"/>
    <property type="project" value="TreeGrafter"/>
</dbReference>
<dbReference type="InterPro" id="IPR002475">
    <property type="entry name" value="Bcl2-like"/>
</dbReference>
<dbReference type="Proteomes" id="UP000230750">
    <property type="component" value="Unassembled WGS sequence"/>
</dbReference>
<comment type="subcellular location">
    <subcellularLocation>
        <location evidence="1">Membrane</location>
        <topology evidence="1">Single-pass membrane protein</topology>
    </subcellularLocation>
</comment>
<keyword evidence="6 7" id="KW-0472">Membrane</keyword>
<proteinExistence type="inferred from homology"/>
<feature type="domain" description="Bcl-2 Bcl-2 homology region 1-3" evidence="8">
    <location>
        <begin position="157"/>
        <end position="258"/>
    </location>
</feature>
<evidence type="ECO:0000313" key="9">
    <source>
        <dbReference type="EMBL" id="PIK40885.1"/>
    </source>
</evidence>
<evidence type="ECO:0000256" key="6">
    <source>
        <dbReference type="ARBA" id="ARBA00023136"/>
    </source>
</evidence>
<keyword evidence="3 7" id="KW-0812">Transmembrane</keyword>
<keyword evidence="5 7" id="KW-1133">Transmembrane helix</keyword>
<dbReference type="GO" id="GO:0005741">
    <property type="term" value="C:mitochondrial outer membrane"/>
    <property type="evidence" value="ECO:0007669"/>
    <property type="project" value="TreeGrafter"/>
</dbReference>
<keyword evidence="10" id="KW-1185">Reference proteome</keyword>
<evidence type="ECO:0000259" key="8">
    <source>
        <dbReference type="SMART" id="SM00337"/>
    </source>
</evidence>
<dbReference type="Gene3D" id="1.10.437.10">
    <property type="entry name" value="Blc2-like"/>
    <property type="match status" value="1"/>
</dbReference>
<dbReference type="SUPFAM" id="SSF56854">
    <property type="entry name" value="Bcl-2 inhibitors of programmed cell death"/>
    <property type="match status" value="1"/>
</dbReference>
<dbReference type="PANTHER" id="PTHR11256:SF48">
    <property type="entry name" value="BCL-2-RELATED OVARIAN KILLER PROTEIN"/>
    <property type="match status" value="1"/>
</dbReference>
<evidence type="ECO:0000256" key="1">
    <source>
        <dbReference type="ARBA" id="ARBA00004167"/>
    </source>
</evidence>
<sequence length="308" mass="36460">MEYSAGSWTCQKRGPGLRKVSVDDTENTTEEAVKRTETLMTGKMRHPREEPAFLKVQRKLECEKHSLSRRAYLRKVIHQLRRAIVNNFFERVKLLEWKVYKGLRLPHVKGEDELVEMSYNLFRDFVQYRLPNSLKPNINPKFRKKVKSNTNAIFLELQLISNELDRQYPNLYRDIASQLNVTISSKRIVEEVFHDIAREIFKDEITWVRIISLYMVTSSLVIECLLQGNGVYMQFIFNYFKEFVRTDLATWMLQHGGWGDLVRTFHGHWLTDYPVLLMAVTSLFFILLYMVVLLFESAVLSSRRHLEQ</sequence>
<dbReference type="InterPro" id="IPR046371">
    <property type="entry name" value="Bcl-2_BH1-3"/>
</dbReference>
<dbReference type="PROSITE" id="PS50062">
    <property type="entry name" value="BCL2_FAMILY"/>
    <property type="match status" value="1"/>
</dbReference>
<dbReference type="AlphaFoldDB" id="A0A2G8JYW3"/>
<evidence type="ECO:0000256" key="4">
    <source>
        <dbReference type="ARBA" id="ARBA00022703"/>
    </source>
</evidence>
<feature type="transmembrane region" description="Helical" evidence="7">
    <location>
        <begin position="273"/>
        <end position="295"/>
    </location>
</feature>
<dbReference type="GO" id="GO:0042981">
    <property type="term" value="P:regulation of apoptotic process"/>
    <property type="evidence" value="ECO:0007669"/>
    <property type="project" value="InterPro"/>
</dbReference>
<reference evidence="9 10" key="1">
    <citation type="journal article" date="2017" name="PLoS Biol.">
        <title>The sea cucumber genome provides insights into morphological evolution and visceral regeneration.</title>
        <authorList>
            <person name="Zhang X."/>
            <person name="Sun L."/>
            <person name="Yuan J."/>
            <person name="Sun Y."/>
            <person name="Gao Y."/>
            <person name="Zhang L."/>
            <person name="Li S."/>
            <person name="Dai H."/>
            <person name="Hamel J.F."/>
            <person name="Liu C."/>
            <person name="Yu Y."/>
            <person name="Liu S."/>
            <person name="Lin W."/>
            <person name="Guo K."/>
            <person name="Jin S."/>
            <person name="Xu P."/>
            <person name="Storey K.B."/>
            <person name="Huan P."/>
            <person name="Zhang T."/>
            <person name="Zhou Y."/>
            <person name="Zhang J."/>
            <person name="Lin C."/>
            <person name="Li X."/>
            <person name="Xing L."/>
            <person name="Huo D."/>
            <person name="Sun M."/>
            <person name="Wang L."/>
            <person name="Mercier A."/>
            <person name="Li F."/>
            <person name="Yang H."/>
            <person name="Xiang J."/>
        </authorList>
    </citation>
    <scope>NUCLEOTIDE SEQUENCE [LARGE SCALE GENOMIC DNA]</scope>
    <source>
        <strain evidence="9">Shaxun</strain>
        <tissue evidence="9">Muscle</tissue>
    </source>
</reference>
<evidence type="ECO:0000256" key="7">
    <source>
        <dbReference type="SAM" id="Phobius"/>
    </source>
</evidence>
<keyword evidence="4" id="KW-0053">Apoptosis</keyword>